<dbReference type="Proteomes" id="UP000499080">
    <property type="component" value="Unassembled WGS sequence"/>
</dbReference>
<gene>
    <name evidence="1" type="ORF">AVEN_84906_1</name>
</gene>
<protein>
    <submittedName>
        <fullName evidence="1">Uncharacterized protein</fullName>
    </submittedName>
</protein>
<comment type="caution">
    <text evidence="1">The sequence shown here is derived from an EMBL/GenBank/DDBJ whole genome shotgun (WGS) entry which is preliminary data.</text>
</comment>
<organism evidence="1 2">
    <name type="scientific">Araneus ventricosus</name>
    <name type="common">Orbweaver spider</name>
    <name type="synonym">Epeira ventricosa</name>
    <dbReference type="NCBI Taxonomy" id="182803"/>
    <lineage>
        <taxon>Eukaryota</taxon>
        <taxon>Metazoa</taxon>
        <taxon>Ecdysozoa</taxon>
        <taxon>Arthropoda</taxon>
        <taxon>Chelicerata</taxon>
        <taxon>Arachnida</taxon>
        <taxon>Araneae</taxon>
        <taxon>Araneomorphae</taxon>
        <taxon>Entelegynae</taxon>
        <taxon>Araneoidea</taxon>
        <taxon>Araneidae</taxon>
        <taxon>Araneus</taxon>
    </lineage>
</organism>
<reference evidence="1 2" key="1">
    <citation type="journal article" date="2019" name="Sci. Rep.">
        <title>Orb-weaving spider Araneus ventricosus genome elucidates the spidroin gene catalogue.</title>
        <authorList>
            <person name="Kono N."/>
            <person name="Nakamura H."/>
            <person name="Ohtoshi R."/>
            <person name="Moran D.A.P."/>
            <person name="Shinohara A."/>
            <person name="Yoshida Y."/>
            <person name="Fujiwara M."/>
            <person name="Mori M."/>
            <person name="Tomita M."/>
            <person name="Arakawa K."/>
        </authorList>
    </citation>
    <scope>NUCLEOTIDE SEQUENCE [LARGE SCALE GENOMIC DNA]</scope>
</reference>
<evidence type="ECO:0000313" key="1">
    <source>
        <dbReference type="EMBL" id="GBN72204.1"/>
    </source>
</evidence>
<feature type="non-terminal residue" evidence="1">
    <location>
        <position position="1"/>
    </location>
</feature>
<accession>A0A4Y2R8W2</accession>
<dbReference type="EMBL" id="BGPR01016210">
    <property type="protein sequence ID" value="GBN72204.1"/>
    <property type="molecule type" value="Genomic_DNA"/>
</dbReference>
<evidence type="ECO:0000313" key="2">
    <source>
        <dbReference type="Proteomes" id="UP000499080"/>
    </source>
</evidence>
<dbReference type="AlphaFoldDB" id="A0A4Y2R8W2"/>
<keyword evidence="2" id="KW-1185">Reference proteome</keyword>
<name>A0A4Y2R8W2_ARAVE</name>
<proteinExistence type="predicted"/>
<sequence>VFQAKHRRPVYLQMACIREDMNSMDREAVLNANPAKGREGFTKSIANICLHQILALPTHTILTYRSSPPLDGSNQFCMTIIDRSTGCR</sequence>